<dbReference type="InterPro" id="IPR004572">
    <property type="entry name" value="Protoporphyrinogen_oxidase"/>
</dbReference>
<comment type="function">
    <text evidence="2">Catalyzes the 6-electron oxidation of protoporphyrinogen-IX to form protoporphyrin-IX.</text>
</comment>
<evidence type="ECO:0000259" key="13">
    <source>
        <dbReference type="Pfam" id="PF01593"/>
    </source>
</evidence>
<comment type="similarity">
    <text evidence="4">Belongs to the protoporphyrinogen/coproporphyrinogen oxidase family. Protoporphyrinogen oxidase subfamily.</text>
</comment>
<feature type="domain" description="Amine oxidase" evidence="13">
    <location>
        <begin position="86"/>
        <end position="146"/>
    </location>
</feature>
<comment type="cofactor">
    <cofactor evidence="1">
        <name>FAD</name>
        <dbReference type="ChEBI" id="CHEBI:57692"/>
    </cofactor>
</comment>
<feature type="compositionally biased region" description="Low complexity" evidence="12">
    <location>
        <begin position="1010"/>
        <end position="1022"/>
    </location>
</feature>
<dbReference type="AlphaFoldDB" id="A0A7J0G0I2"/>
<dbReference type="PANTHER" id="PTHR42923:SF3">
    <property type="entry name" value="PROTOPORPHYRINOGEN OXIDASE"/>
    <property type="match status" value="1"/>
</dbReference>
<dbReference type="EMBL" id="BJWL01000017">
    <property type="protein sequence ID" value="GFZ04441.1"/>
    <property type="molecule type" value="Genomic_DNA"/>
</dbReference>
<dbReference type="SUPFAM" id="SSF51905">
    <property type="entry name" value="FAD/NAD(P)-binding domain"/>
    <property type="match status" value="1"/>
</dbReference>
<dbReference type="InterPro" id="IPR002937">
    <property type="entry name" value="Amino_oxidase"/>
</dbReference>
<comment type="caution">
    <text evidence="14">The sequence shown here is derived from an EMBL/GenBank/DDBJ whole genome shotgun (WGS) entry which is preliminary data.</text>
</comment>
<evidence type="ECO:0000256" key="10">
    <source>
        <dbReference type="ARBA" id="ARBA00023244"/>
    </source>
</evidence>
<keyword evidence="8" id="KW-0560">Oxidoreductase</keyword>
<feature type="region of interest" description="Disordered" evidence="12">
    <location>
        <begin position="970"/>
        <end position="1042"/>
    </location>
</feature>
<comment type="catalytic activity">
    <reaction evidence="11">
        <text>protoporphyrinogen IX + 3 O2 = protoporphyrin IX + 3 H2O2</text>
        <dbReference type="Rhea" id="RHEA:25576"/>
        <dbReference type="ChEBI" id="CHEBI:15379"/>
        <dbReference type="ChEBI" id="CHEBI:16240"/>
        <dbReference type="ChEBI" id="CHEBI:57306"/>
        <dbReference type="ChEBI" id="CHEBI:57307"/>
        <dbReference type="EC" id="1.3.3.4"/>
    </reaction>
</comment>
<dbReference type="SUPFAM" id="SSF54373">
    <property type="entry name" value="FAD-linked reductases, C-terminal domain"/>
    <property type="match status" value="1"/>
</dbReference>
<dbReference type="OrthoDB" id="419752at2759"/>
<dbReference type="EC" id="1.3.3.4" evidence="5"/>
<evidence type="ECO:0000313" key="15">
    <source>
        <dbReference type="Proteomes" id="UP000585474"/>
    </source>
</evidence>
<comment type="pathway">
    <text evidence="3">Porphyrin-containing compound metabolism; protoporphyrin-IX biosynthesis; protoporphyrin-IX from protoporphyrinogen-IX: step 1/1.</text>
</comment>
<evidence type="ECO:0000256" key="11">
    <source>
        <dbReference type="ARBA" id="ARBA00047554"/>
    </source>
</evidence>
<dbReference type="InterPro" id="IPR050464">
    <property type="entry name" value="Zeta_carotene_desat/Oxidored"/>
</dbReference>
<keyword evidence="15" id="KW-1185">Reference proteome</keyword>
<dbReference type="Gene3D" id="3.90.660.20">
    <property type="entry name" value="Protoporphyrinogen oxidase, mitochondrial, domain 2"/>
    <property type="match status" value="1"/>
</dbReference>
<dbReference type="InterPro" id="IPR036188">
    <property type="entry name" value="FAD/NAD-bd_sf"/>
</dbReference>
<sequence length="1084" mass="119731">MTSVGYLAYNNSQSLFPATNWQRKPLKLPSESDSKRVKPLTRRSGWRLILRCSESTLIAPSKVGAAEGSENGGGSVLDCVIVGAGISGLCIAQALATKHADVASNVMVTEARDRVGGNITTVERDGYLWEEGPNSFQPSDPMLTMVVPLRSKPPMVHSLGMIQTPKQCDILFPYFAWVFSSNIFTAQVDSGLKDDLVLGDPNAPRFVLWDGKLRPVPSKPTDLPFFDLMSLGGKLRAGFGALGLRPPPPVCPPDLYFFIWGREESVEEFVRRNLGAEVFERLIEPFCSGVYAGDPSKLSMKAAFGKVWNLEQNGGSIIGGTFKAIQKRANSQKPPRDALGDKVKLSWKLSSIVKLENGRYNLTYETPEGLVSLQSRSVVMTVPSSVASSLLRPLSAAAADALSKFYYPPVAAVSISYPKEAIRTTCLIDGELKGFGQLHPRSQGVETLGTIYSSSLFPNRAPPGRILLLNYIGGATNPGILSKWGVYISIPLACNILGRKDELRLLWCLSWYGRIFLGPVWVNERFDRVRFGWWRLGGDVVTDLWPTFCVGGGPKSLALCIGVEACLGDVVPETGDKAPLQIRLGMVAVVWRMLGVGRIGKGILVAEDSQGLELRQNSLNCGMESIEKFDSWRARVLLTSLRNSMLDFPRTESELVEAVDRDLRKMLINSNAKDPFVLGVRVWPQAIPQFLIGHLDILFAAKAALSNGGFKGLFLGGNYVSGVALGRCVEGAYEVAAEALSVMFLFIRCTAIDPSDKTHIKNKKKNNKTRSKSTSGLLNLNYGFILGQIIKRFLRRIERRILRAFIRRKYLDSWQNISSGQIEPLLPFPLVMKEKDDAIPPDRREDDVSFCPLCDFEGMRTYDYILAMREENQSMELESFEDSDFSSDDSIDSDYAPKQPTFVSRFICGEQLINQNNPRLSIRIDGEPEYPNLTKKQGFRASIDPWKLISMSRDKAVLAAEKARERLMKQNSGVGRDSLKPLPLETKSGPLLSPDKNMAIVGSGLTPLISSGRDPGSSGRLSSPRRRFSSSPTMLSSSAATPKHRYRSNFDLKLTEVSRELETYISRQVLCSILKKDGSEASPR</sequence>
<dbReference type="GO" id="GO:0009534">
    <property type="term" value="C:chloroplast thylakoid"/>
    <property type="evidence" value="ECO:0007669"/>
    <property type="project" value="TreeGrafter"/>
</dbReference>
<accession>A0A7J0G0I2</accession>
<organism evidence="14 15">
    <name type="scientific">Actinidia rufa</name>
    <dbReference type="NCBI Taxonomy" id="165716"/>
    <lineage>
        <taxon>Eukaryota</taxon>
        <taxon>Viridiplantae</taxon>
        <taxon>Streptophyta</taxon>
        <taxon>Embryophyta</taxon>
        <taxon>Tracheophyta</taxon>
        <taxon>Spermatophyta</taxon>
        <taxon>Magnoliopsida</taxon>
        <taxon>eudicotyledons</taxon>
        <taxon>Gunneridae</taxon>
        <taxon>Pentapetalae</taxon>
        <taxon>asterids</taxon>
        <taxon>Ericales</taxon>
        <taxon>Actinidiaceae</taxon>
        <taxon>Actinidia</taxon>
    </lineage>
</organism>
<evidence type="ECO:0000256" key="8">
    <source>
        <dbReference type="ARBA" id="ARBA00023002"/>
    </source>
</evidence>
<protein>
    <recommendedName>
        <fullName evidence="5">protoporphyrinogen oxidase</fullName>
        <ecNumber evidence="5">1.3.3.4</ecNumber>
    </recommendedName>
</protein>
<evidence type="ECO:0000256" key="7">
    <source>
        <dbReference type="ARBA" id="ARBA00022827"/>
    </source>
</evidence>
<dbReference type="UniPathway" id="UPA00251">
    <property type="reaction ID" value="UER00324"/>
</dbReference>
<evidence type="ECO:0000256" key="5">
    <source>
        <dbReference type="ARBA" id="ARBA00012867"/>
    </source>
</evidence>
<keyword evidence="7" id="KW-0274">FAD</keyword>
<dbReference type="Pfam" id="PF01593">
    <property type="entry name" value="Amino_oxidase"/>
    <property type="match status" value="3"/>
</dbReference>
<evidence type="ECO:0000256" key="9">
    <source>
        <dbReference type="ARBA" id="ARBA00023133"/>
    </source>
</evidence>
<dbReference type="GO" id="GO:0004729">
    <property type="term" value="F:oxygen-dependent protoporphyrinogen oxidase activity"/>
    <property type="evidence" value="ECO:0007669"/>
    <property type="project" value="UniProtKB-EC"/>
</dbReference>
<evidence type="ECO:0000256" key="12">
    <source>
        <dbReference type="SAM" id="MobiDB-lite"/>
    </source>
</evidence>
<feature type="compositionally biased region" description="Low complexity" evidence="12">
    <location>
        <begin position="1029"/>
        <end position="1041"/>
    </location>
</feature>
<proteinExistence type="inferred from homology"/>
<dbReference type="GO" id="GO:0006782">
    <property type="term" value="P:protoporphyrinogen IX biosynthetic process"/>
    <property type="evidence" value="ECO:0007669"/>
    <property type="project" value="UniProtKB-UniPathway"/>
</dbReference>
<dbReference type="NCBIfam" id="TIGR00562">
    <property type="entry name" value="proto_IX_ox"/>
    <property type="match status" value="2"/>
</dbReference>
<gene>
    <name evidence="14" type="ORF">Acr_17g0000130</name>
</gene>
<keyword evidence="6" id="KW-0285">Flavoprotein</keyword>
<evidence type="ECO:0000313" key="14">
    <source>
        <dbReference type="EMBL" id="GFZ04441.1"/>
    </source>
</evidence>
<feature type="domain" description="Amine oxidase" evidence="13">
    <location>
        <begin position="649"/>
        <end position="735"/>
    </location>
</feature>
<name>A0A7J0G0I2_9ERIC</name>
<evidence type="ECO:0000256" key="1">
    <source>
        <dbReference type="ARBA" id="ARBA00001974"/>
    </source>
</evidence>
<keyword evidence="10" id="KW-0627">Porphyrin biosynthesis</keyword>
<dbReference type="Proteomes" id="UP000585474">
    <property type="component" value="Unassembled WGS sequence"/>
</dbReference>
<dbReference type="Gene3D" id="3.50.50.60">
    <property type="entry name" value="FAD/NAD(P)-binding domain"/>
    <property type="match status" value="3"/>
</dbReference>
<evidence type="ECO:0000256" key="3">
    <source>
        <dbReference type="ARBA" id="ARBA00005073"/>
    </source>
</evidence>
<keyword evidence="9" id="KW-0350">Heme biosynthesis</keyword>
<dbReference type="PANTHER" id="PTHR42923">
    <property type="entry name" value="PROTOPORPHYRINOGEN OXIDASE"/>
    <property type="match status" value="1"/>
</dbReference>
<evidence type="ECO:0000256" key="4">
    <source>
        <dbReference type="ARBA" id="ARBA00010551"/>
    </source>
</evidence>
<feature type="domain" description="Amine oxidase" evidence="13">
    <location>
        <begin position="181"/>
        <end position="477"/>
    </location>
</feature>
<evidence type="ECO:0000256" key="6">
    <source>
        <dbReference type="ARBA" id="ARBA00022630"/>
    </source>
</evidence>
<reference evidence="14 15" key="1">
    <citation type="submission" date="2019-07" db="EMBL/GenBank/DDBJ databases">
        <title>De Novo Assembly of kiwifruit Actinidia rufa.</title>
        <authorList>
            <person name="Sugita-Konishi S."/>
            <person name="Sato K."/>
            <person name="Mori E."/>
            <person name="Abe Y."/>
            <person name="Kisaki G."/>
            <person name="Hamano K."/>
            <person name="Suezawa K."/>
            <person name="Otani M."/>
            <person name="Fukuda T."/>
            <person name="Manabe T."/>
            <person name="Gomi K."/>
            <person name="Tabuchi M."/>
            <person name="Akimitsu K."/>
            <person name="Kataoka I."/>
        </authorList>
    </citation>
    <scope>NUCLEOTIDE SEQUENCE [LARGE SCALE GENOMIC DNA]</scope>
    <source>
        <strain evidence="15">cv. Fuchu</strain>
    </source>
</reference>
<evidence type="ECO:0000256" key="2">
    <source>
        <dbReference type="ARBA" id="ARBA00002600"/>
    </source>
</evidence>